<evidence type="ECO:0000256" key="1">
    <source>
        <dbReference type="ARBA" id="ARBA00023268"/>
    </source>
</evidence>
<keyword evidence="5" id="KW-0808">Transferase</keyword>
<dbReference type="InterPro" id="IPR041577">
    <property type="entry name" value="RT_RNaseH_2"/>
</dbReference>
<feature type="region of interest" description="Disordered" evidence="2">
    <location>
        <begin position="194"/>
        <end position="223"/>
    </location>
</feature>
<dbReference type="FunFam" id="3.30.70.270:FF:000020">
    <property type="entry name" value="Transposon Tf2-6 polyprotein-like Protein"/>
    <property type="match status" value="1"/>
</dbReference>
<feature type="domain" description="Reverse transcriptase/retrotransposon-derived protein RNase H-like" evidence="3">
    <location>
        <begin position="345"/>
        <end position="398"/>
    </location>
</feature>
<dbReference type="EMBL" id="BKCJ010003319">
    <property type="protein sequence ID" value="GEU54355.1"/>
    <property type="molecule type" value="Genomic_DNA"/>
</dbReference>
<dbReference type="Pfam" id="PF17919">
    <property type="entry name" value="RT_RNaseH_2"/>
    <property type="match status" value="1"/>
</dbReference>
<dbReference type="InterPro" id="IPR041588">
    <property type="entry name" value="Integrase_H2C2"/>
</dbReference>
<dbReference type="Gene3D" id="3.30.70.270">
    <property type="match status" value="2"/>
</dbReference>
<dbReference type="InterPro" id="IPR043128">
    <property type="entry name" value="Rev_trsase/Diguanyl_cyclase"/>
</dbReference>
<organism evidence="5">
    <name type="scientific">Tanacetum cinerariifolium</name>
    <name type="common">Dalmatian daisy</name>
    <name type="synonym">Chrysanthemum cinerariifolium</name>
    <dbReference type="NCBI Taxonomy" id="118510"/>
    <lineage>
        <taxon>Eukaryota</taxon>
        <taxon>Viridiplantae</taxon>
        <taxon>Streptophyta</taxon>
        <taxon>Embryophyta</taxon>
        <taxon>Tracheophyta</taxon>
        <taxon>Spermatophyta</taxon>
        <taxon>Magnoliopsida</taxon>
        <taxon>eudicotyledons</taxon>
        <taxon>Gunneridae</taxon>
        <taxon>Pentapetalae</taxon>
        <taxon>asterids</taxon>
        <taxon>campanulids</taxon>
        <taxon>Asterales</taxon>
        <taxon>Asteraceae</taxon>
        <taxon>Asteroideae</taxon>
        <taxon>Anthemideae</taxon>
        <taxon>Anthemidinae</taxon>
        <taxon>Tanacetum</taxon>
    </lineage>
</organism>
<dbReference type="PANTHER" id="PTHR37984:SF5">
    <property type="entry name" value="PROTEIN NYNRIN-LIKE"/>
    <property type="match status" value="1"/>
</dbReference>
<dbReference type="InterPro" id="IPR043502">
    <property type="entry name" value="DNA/RNA_pol_sf"/>
</dbReference>
<dbReference type="Pfam" id="PF17921">
    <property type="entry name" value="Integrase_H2C2"/>
    <property type="match status" value="1"/>
</dbReference>
<keyword evidence="5" id="KW-0695">RNA-directed DNA polymerase</keyword>
<evidence type="ECO:0000256" key="2">
    <source>
        <dbReference type="SAM" id="MobiDB-lite"/>
    </source>
</evidence>
<evidence type="ECO:0000259" key="3">
    <source>
        <dbReference type="Pfam" id="PF17919"/>
    </source>
</evidence>
<reference evidence="5" key="1">
    <citation type="journal article" date="2019" name="Sci. Rep.">
        <title>Draft genome of Tanacetum cinerariifolium, the natural source of mosquito coil.</title>
        <authorList>
            <person name="Yamashiro T."/>
            <person name="Shiraishi A."/>
            <person name="Satake H."/>
            <person name="Nakayama K."/>
        </authorList>
    </citation>
    <scope>NUCLEOTIDE SEQUENCE</scope>
</reference>
<sequence length="594" mass="68190">MGDEHIDTILKTKSDEFIKSSVKKLVPNPSESEDEHECDVPACDDFKTFSNLLFDANDNFSSSNNESFSDEDIPKEIYSNPLFDEEIIFIKIDPHHFNAESDLIESLLNQDFSIISSFKIDSLLDEFTGELILLKSIPPGIDETDCDPDDSLRDEIDLSITPDESMPLGIKDDDHNSERDILILEELLSNDSLSLPENESFHSDIPSTPRHPAKPPDDDEIEPNSGILTVKVSKEDHEAHLKLILELLEKEKLFGKFSKCEFWLQEVCFHGHVVNSKGIHVDPNKIELVKNWKPPKTPTEIRTFLGLAGYYRRFITNFMKIAKPLTLLTQKNKKFEWGADDFVDYCDASNQGFGCVLMQRNKVIAYASRQIKIHEKNYTTHDLELGAMRRWIELFSDYDCEIRYHPGKANVVADALSKKERMKLRRARAMSMEIYFGIKARILEAQSKASKGVNAPAQILKGLDKHLERKEDGRLYLAEQIWVPVYGDFRTLITNEAHTTRYSVHPGADKMYYDLRGLYWWPGIRKDISMYVEFSYNNSYQSNVKCAPFETLYGRRCRTPIAWAEVGESKLLGPDIIQETTDKIVPIKERLKVA</sequence>
<protein>
    <submittedName>
        <fullName evidence="5">Reverse transcriptase domain-containing protein</fullName>
    </submittedName>
</protein>
<dbReference type="AlphaFoldDB" id="A0A6L2L2A2"/>
<dbReference type="SUPFAM" id="SSF56672">
    <property type="entry name" value="DNA/RNA polymerases"/>
    <property type="match status" value="1"/>
</dbReference>
<name>A0A6L2L2A2_TANCI</name>
<dbReference type="InterPro" id="IPR050951">
    <property type="entry name" value="Retrovirus_Pol_polyprotein"/>
</dbReference>
<gene>
    <name evidence="5" type="ORF">Tci_026333</name>
</gene>
<proteinExistence type="predicted"/>
<dbReference type="PANTHER" id="PTHR37984">
    <property type="entry name" value="PROTEIN CBG26694"/>
    <property type="match status" value="1"/>
</dbReference>
<dbReference type="Gene3D" id="1.10.340.70">
    <property type="match status" value="1"/>
</dbReference>
<accession>A0A6L2L2A2</accession>
<dbReference type="GO" id="GO:0003964">
    <property type="term" value="F:RNA-directed DNA polymerase activity"/>
    <property type="evidence" value="ECO:0007669"/>
    <property type="project" value="UniProtKB-KW"/>
</dbReference>
<feature type="domain" description="Integrase zinc-binding" evidence="4">
    <location>
        <begin position="489"/>
        <end position="532"/>
    </location>
</feature>
<evidence type="ECO:0000313" key="5">
    <source>
        <dbReference type="EMBL" id="GEU54355.1"/>
    </source>
</evidence>
<evidence type="ECO:0000259" key="4">
    <source>
        <dbReference type="Pfam" id="PF17921"/>
    </source>
</evidence>
<comment type="caution">
    <text evidence="5">The sequence shown here is derived from an EMBL/GenBank/DDBJ whole genome shotgun (WGS) entry which is preliminary data.</text>
</comment>
<keyword evidence="5" id="KW-0548">Nucleotidyltransferase</keyword>
<keyword evidence="1" id="KW-0511">Multifunctional enzyme</keyword>